<comment type="catalytic activity">
    <reaction evidence="15 16">
        <text>tRNA(Met) + L-methionine + ATP = L-methionyl-tRNA(Met) + AMP + diphosphate</text>
        <dbReference type="Rhea" id="RHEA:13481"/>
        <dbReference type="Rhea" id="RHEA-COMP:9667"/>
        <dbReference type="Rhea" id="RHEA-COMP:9698"/>
        <dbReference type="ChEBI" id="CHEBI:30616"/>
        <dbReference type="ChEBI" id="CHEBI:33019"/>
        <dbReference type="ChEBI" id="CHEBI:57844"/>
        <dbReference type="ChEBI" id="CHEBI:78442"/>
        <dbReference type="ChEBI" id="CHEBI:78530"/>
        <dbReference type="ChEBI" id="CHEBI:456215"/>
        <dbReference type="EC" id="6.1.1.10"/>
    </reaction>
</comment>
<comment type="subunit">
    <text evidence="4 16">Homodimer.</text>
</comment>
<dbReference type="GO" id="GO:0006431">
    <property type="term" value="P:methionyl-tRNA aminoacylation"/>
    <property type="evidence" value="ECO:0007669"/>
    <property type="project" value="UniProtKB-UniRule"/>
</dbReference>
<dbReference type="SUPFAM" id="SSF52374">
    <property type="entry name" value="Nucleotidylyl transferase"/>
    <property type="match status" value="1"/>
</dbReference>
<dbReference type="Gene3D" id="3.40.50.620">
    <property type="entry name" value="HUPs"/>
    <property type="match status" value="1"/>
</dbReference>
<evidence type="ECO:0000256" key="5">
    <source>
        <dbReference type="ARBA" id="ARBA00022490"/>
    </source>
</evidence>
<comment type="cofactor">
    <cofactor evidence="16">
        <name>Zn(2+)</name>
        <dbReference type="ChEBI" id="CHEBI:29105"/>
    </cofactor>
    <text evidence="16">Binds 1 zinc ion per subunit.</text>
</comment>
<accession>A0A317C6U3</accession>
<comment type="subcellular location">
    <subcellularLocation>
        <location evidence="2 16">Cytoplasm</location>
    </subcellularLocation>
</comment>
<keyword evidence="11 16" id="KW-0067">ATP-binding</keyword>
<evidence type="ECO:0000256" key="8">
    <source>
        <dbReference type="ARBA" id="ARBA00022723"/>
    </source>
</evidence>
<feature type="short sequence motif" description="'HIGH' region" evidence="16">
    <location>
        <begin position="12"/>
        <end position="22"/>
    </location>
</feature>
<protein>
    <recommendedName>
        <fullName evidence="16">Methionine--tRNA ligase</fullName>
        <ecNumber evidence="16">6.1.1.10</ecNumber>
    </recommendedName>
    <alternativeName>
        <fullName evidence="16">Methionyl-tRNA synthetase</fullName>
        <shortName evidence="16">MetRS</shortName>
    </alternativeName>
</protein>
<proteinExistence type="inferred from homology"/>
<dbReference type="InterPro" id="IPR001412">
    <property type="entry name" value="aa-tRNA-synth_I_CS"/>
</dbReference>
<dbReference type="Proteomes" id="UP000245506">
    <property type="component" value="Unassembled WGS sequence"/>
</dbReference>
<dbReference type="GO" id="GO:0005524">
    <property type="term" value="F:ATP binding"/>
    <property type="evidence" value="ECO:0007669"/>
    <property type="project" value="UniProtKB-UniRule"/>
</dbReference>
<keyword evidence="6 16" id="KW-0820">tRNA-binding</keyword>
<evidence type="ECO:0000256" key="1">
    <source>
        <dbReference type="ARBA" id="ARBA00003314"/>
    </source>
</evidence>
<dbReference type="GO" id="GO:0004825">
    <property type="term" value="F:methionine-tRNA ligase activity"/>
    <property type="evidence" value="ECO:0007669"/>
    <property type="project" value="UniProtKB-UniRule"/>
</dbReference>
<gene>
    <name evidence="16 18" type="primary">metG</name>
    <name evidence="18" type="ORF">DKT75_20245</name>
</gene>
<dbReference type="InterPro" id="IPR009080">
    <property type="entry name" value="tRNAsynth_Ia_anticodon-bd"/>
</dbReference>
<dbReference type="PROSITE" id="PS00178">
    <property type="entry name" value="AA_TRNA_LIGASE_I"/>
    <property type="match status" value="1"/>
</dbReference>
<keyword evidence="5 16" id="KW-0963">Cytoplasm</keyword>
<dbReference type="InterPro" id="IPR004495">
    <property type="entry name" value="Met-tRNA-synth_bsu_C"/>
</dbReference>
<dbReference type="AlphaFoldDB" id="A0A317C6U3"/>
<dbReference type="InterPro" id="IPR014729">
    <property type="entry name" value="Rossmann-like_a/b/a_fold"/>
</dbReference>
<organism evidence="18 19">
    <name type="scientific">Leucothrix arctica</name>
    <dbReference type="NCBI Taxonomy" id="1481894"/>
    <lineage>
        <taxon>Bacteria</taxon>
        <taxon>Pseudomonadati</taxon>
        <taxon>Pseudomonadota</taxon>
        <taxon>Gammaproteobacteria</taxon>
        <taxon>Thiotrichales</taxon>
        <taxon>Thiotrichaceae</taxon>
        <taxon>Leucothrix</taxon>
    </lineage>
</organism>
<sequence>MTRKILVTSALPYANGPIHIGHMVEYIQTDIWARFQRLRGNHCYYVCADDAHGTPIMLRAQQEGITPQELIDNMNTEHRADFAGFNIQFDNYHTTHSEENRILSEQVYLAAKEAGHIDTRVIKQAYDPEAEMFLPDRFIKGECPKCGAKDQYGDNCEVCGATYSNTEVVNPYSVVTGATPIEKDSEHYFFKLSNFKEFLEKWLASGSVQKEVVNKMNEWVEDGLSDWDISRDAPYWGFKIPGTEDKYFYVWLDAPIGYLASFKNLCDKNGENFDDYWAKDSTAEVHHFIGKDIAYFHTLFWPAQLEAAGYRLPTSVNCHGFLKVNGEKMSKSRGTFIQARVFLNHLPAEQLRYYFASKLNNTIDDLDLNLEDFQQRANSDLVGKVVNIASRCASFINKKFDSKLSAELPDPKLYAKFTAASDEIAESYESRQYSRAMRQIMALADLANQYIDENKPWVLIKDEETKDQVQGICTQGVNMFRALLCYLKPVLPELAENAEKFLNAGEMDWTSAQSPLLNHELGKFKALMTRIEPTQIEAMLDENKQVLEAIQAAAADKPELSKHLTDDQIKPEITYEDFDKVDLRIATIEKADHVKGADKLLCLTLDIGGEKRQVFAGIKSAYDPESLVGKQTVMVANLAPRKMRFGMSEGMVLAAGPGGSDLFILQPDPGAEAGMRVK</sequence>
<dbReference type="InterPro" id="IPR041872">
    <property type="entry name" value="Anticodon_Met"/>
</dbReference>
<dbReference type="Gene3D" id="2.40.50.140">
    <property type="entry name" value="Nucleic acid-binding proteins"/>
    <property type="match status" value="1"/>
</dbReference>
<evidence type="ECO:0000256" key="4">
    <source>
        <dbReference type="ARBA" id="ARBA00011738"/>
    </source>
</evidence>
<keyword evidence="19" id="KW-1185">Reference proteome</keyword>
<dbReference type="PANTHER" id="PTHR45765">
    <property type="entry name" value="METHIONINE--TRNA LIGASE"/>
    <property type="match status" value="1"/>
</dbReference>
<keyword evidence="8 16" id="KW-0479">Metal-binding</keyword>
<dbReference type="InterPro" id="IPR033911">
    <property type="entry name" value="MetRS_core"/>
</dbReference>
<evidence type="ECO:0000313" key="18">
    <source>
        <dbReference type="EMBL" id="PWQ93931.1"/>
    </source>
</evidence>
<dbReference type="EC" id="6.1.1.10" evidence="16"/>
<dbReference type="InterPro" id="IPR014758">
    <property type="entry name" value="Met-tRNA_synth"/>
</dbReference>
<dbReference type="InterPro" id="IPR029038">
    <property type="entry name" value="MetRS_Zn"/>
</dbReference>
<evidence type="ECO:0000256" key="3">
    <source>
        <dbReference type="ARBA" id="ARBA00008258"/>
    </source>
</evidence>
<dbReference type="CDD" id="cd07957">
    <property type="entry name" value="Anticodon_Ia_Met"/>
    <property type="match status" value="1"/>
</dbReference>
<evidence type="ECO:0000259" key="17">
    <source>
        <dbReference type="PROSITE" id="PS50886"/>
    </source>
</evidence>
<keyword evidence="9 16" id="KW-0547">Nucleotide-binding</keyword>
<dbReference type="FunFam" id="2.20.28.20:FF:000001">
    <property type="entry name" value="Methionine--tRNA ligase"/>
    <property type="match status" value="1"/>
</dbReference>
<dbReference type="NCBIfam" id="NF001100">
    <property type="entry name" value="PRK00133.1"/>
    <property type="match status" value="1"/>
</dbReference>
<evidence type="ECO:0000256" key="2">
    <source>
        <dbReference type="ARBA" id="ARBA00004496"/>
    </source>
</evidence>
<dbReference type="OrthoDB" id="9810191at2"/>
<evidence type="ECO:0000256" key="11">
    <source>
        <dbReference type="ARBA" id="ARBA00022840"/>
    </source>
</evidence>
<dbReference type="Pfam" id="PF09334">
    <property type="entry name" value="tRNA-synt_1g"/>
    <property type="match status" value="1"/>
</dbReference>
<evidence type="ECO:0000256" key="16">
    <source>
        <dbReference type="HAMAP-Rule" id="MF_00098"/>
    </source>
</evidence>
<dbReference type="EMBL" id="QGKL01000042">
    <property type="protein sequence ID" value="PWQ93931.1"/>
    <property type="molecule type" value="Genomic_DNA"/>
</dbReference>
<dbReference type="InterPro" id="IPR023458">
    <property type="entry name" value="Met-tRNA_ligase_1"/>
</dbReference>
<comment type="function">
    <text evidence="1 16">Is required not only for elongation of protein synthesis but also for the initiation of all mRNA translation through initiator tRNA(fMet) aminoacylation.</text>
</comment>
<dbReference type="CDD" id="cd02800">
    <property type="entry name" value="tRNA_bind_EcMetRS_like"/>
    <property type="match status" value="1"/>
</dbReference>
<dbReference type="PROSITE" id="PS50886">
    <property type="entry name" value="TRBD"/>
    <property type="match status" value="1"/>
</dbReference>
<dbReference type="GO" id="GO:0005829">
    <property type="term" value="C:cytosol"/>
    <property type="evidence" value="ECO:0007669"/>
    <property type="project" value="TreeGrafter"/>
</dbReference>
<feature type="binding site" evidence="16">
    <location>
        <position position="159"/>
    </location>
    <ligand>
        <name>Zn(2+)</name>
        <dbReference type="ChEBI" id="CHEBI:29105"/>
    </ligand>
</feature>
<dbReference type="NCBIfam" id="TIGR00398">
    <property type="entry name" value="metG"/>
    <property type="match status" value="1"/>
</dbReference>
<dbReference type="InterPro" id="IPR015413">
    <property type="entry name" value="Methionyl/Leucyl_tRNA_Synth"/>
</dbReference>
<evidence type="ECO:0000313" key="19">
    <source>
        <dbReference type="Proteomes" id="UP000245506"/>
    </source>
</evidence>
<dbReference type="SUPFAM" id="SSF50249">
    <property type="entry name" value="Nucleic acid-binding proteins"/>
    <property type="match status" value="1"/>
</dbReference>
<dbReference type="Gene3D" id="1.10.730.10">
    <property type="entry name" value="Isoleucyl-tRNA Synthetase, Domain 1"/>
    <property type="match status" value="1"/>
</dbReference>
<dbReference type="Pfam" id="PF19303">
    <property type="entry name" value="Anticodon_3"/>
    <property type="match status" value="1"/>
</dbReference>
<dbReference type="RefSeq" id="WP_109826405.1">
    <property type="nucleotide sequence ID" value="NZ_QGKL01000042.1"/>
</dbReference>
<evidence type="ECO:0000256" key="14">
    <source>
        <dbReference type="ARBA" id="ARBA00023146"/>
    </source>
</evidence>
<dbReference type="SUPFAM" id="SSF47323">
    <property type="entry name" value="Anticodon-binding domain of a subclass of class I aminoacyl-tRNA synthetases"/>
    <property type="match status" value="1"/>
</dbReference>
<dbReference type="InterPro" id="IPR012340">
    <property type="entry name" value="NA-bd_OB-fold"/>
</dbReference>
<evidence type="ECO:0000256" key="12">
    <source>
        <dbReference type="ARBA" id="ARBA00022884"/>
    </source>
</evidence>
<feature type="binding site" evidence="16">
    <location>
        <position position="143"/>
    </location>
    <ligand>
        <name>Zn(2+)</name>
        <dbReference type="ChEBI" id="CHEBI:29105"/>
    </ligand>
</feature>
<feature type="binding site" evidence="16">
    <location>
        <position position="331"/>
    </location>
    <ligand>
        <name>ATP</name>
        <dbReference type="ChEBI" id="CHEBI:30616"/>
    </ligand>
</feature>
<dbReference type="FunFam" id="1.10.730.10:FF:000005">
    <property type="entry name" value="Methionine--tRNA ligase"/>
    <property type="match status" value="1"/>
</dbReference>
<evidence type="ECO:0000256" key="10">
    <source>
        <dbReference type="ARBA" id="ARBA00022833"/>
    </source>
</evidence>
<evidence type="ECO:0000256" key="7">
    <source>
        <dbReference type="ARBA" id="ARBA00022598"/>
    </source>
</evidence>
<keyword evidence="12 16" id="KW-0694">RNA-binding</keyword>
<dbReference type="HAMAP" id="MF_00098">
    <property type="entry name" value="Met_tRNA_synth_type1"/>
    <property type="match status" value="1"/>
</dbReference>
<dbReference type="CDD" id="cd00814">
    <property type="entry name" value="MetRS_core"/>
    <property type="match status" value="1"/>
</dbReference>
<keyword evidence="7 16" id="KW-0436">Ligase</keyword>
<reference evidence="18 19" key="1">
    <citation type="submission" date="2018-05" db="EMBL/GenBank/DDBJ databases">
        <title>Leucothrix arctica sp. nov., isolated from Arctic seawater.</title>
        <authorList>
            <person name="Choi A."/>
            <person name="Baek K."/>
        </authorList>
    </citation>
    <scope>NUCLEOTIDE SEQUENCE [LARGE SCALE GENOMIC DNA]</scope>
    <source>
        <strain evidence="18 19">IMCC9719</strain>
    </source>
</reference>
<evidence type="ECO:0000256" key="15">
    <source>
        <dbReference type="ARBA" id="ARBA00047364"/>
    </source>
</evidence>
<dbReference type="Pfam" id="PF01588">
    <property type="entry name" value="tRNA_bind"/>
    <property type="match status" value="1"/>
</dbReference>
<feature type="binding site" evidence="16">
    <location>
        <position position="146"/>
    </location>
    <ligand>
        <name>Zn(2+)</name>
        <dbReference type="ChEBI" id="CHEBI:29105"/>
    </ligand>
</feature>
<feature type="binding site" evidence="16">
    <location>
        <position position="156"/>
    </location>
    <ligand>
        <name>Zn(2+)</name>
        <dbReference type="ChEBI" id="CHEBI:29105"/>
    </ligand>
</feature>
<keyword evidence="13 16" id="KW-0648">Protein biosynthesis</keyword>
<keyword evidence="14 16" id="KW-0030">Aminoacyl-tRNA synthetase</keyword>
<feature type="domain" description="TRNA-binding" evidence="17">
    <location>
        <begin position="577"/>
        <end position="678"/>
    </location>
</feature>
<evidence type="ECO:0000256" key="6">
    <source>
        <dbReference type="ARBA" id="ARBA00022555"/>
    </source>
</evidence>
<dbReference type="NCBIfam" id="TIGR00399">
    <property type="entry name" value="metG_C_term"/>
    <property type="match status" value="1"/>
</dbReference>
<dbReference type="PANTHER" id="PTHR45765:SF1">
    <property type="entry name" value="METHIONINE--TRNA LIGASE, CYTOPLASMIC"/>
    <property type="match status" value="1"/>
</dbReference>
<comment type="similarity">
    <text evidence="3 16">Belongs to the class-I aminoacyl-tRNA synthetase family. MetG type 1 subfamily.</text>
</comment>
<dbReference type="FunFam" id="2.40.50.140:FF:000042">
    <property type="entry name" value="Methionine--tRNA ligase"/>
    <property type="match status" value="1"/>
</dbReference>
<dbReference type="Gene3D" id="2.20.28.20">
    <property type="entry name" value="Methionyl-tRNA synthetase, Zn-domain"/>
    <property type="match status" value="1"/>
</dbReference>
<evidence type="ECO:0000256" key="13">
    <source>
        <dbReference type="ARBA" id="ARBA00022917"/>
    </source>
</evidence>
<keyword evidence="10 16" id="KW-0862">Zinc</keyword>
<dbReference type="GO" id="GO:0000049">
    <property type="term" value="F:tRNA binding"/>
    <property type="evidence" value="ECO:0007669"/>
    <property type="project" value="UniProtKB-UniRule"/>
</dbReference>
<name>A0A317C6U3_9GAMM</name>
<comment type="caution">
    <text evidence="18">The sequence shown here is derived from an EMBL/GenBank/DDBJ whole genome shotgun (WGS) entry which is preliminary data.</text>
</comment>
<dbReference type="GO" id="GO:0046872">
    <property type="term" value="F:metal ion binding"/>
    <property type="evidence" value="ECO:0007669"/>
    <property type="project" value="UniProtKB-KW"/>
</dbReference>
<feature type="short sequence motif" description="'KMSKS' region" evidence="16">
    <location>
        <begin position="328"/>
        <end position="332"/>
    </location>
</feature>
<evidence type="ECO:0000256" key="9">
    <source>
        <dbReference type="ARBA" id="ARBA00022741"/>
    </source>
</evidence>
<dbReference type="PRINTS" id="PR01041">
    <property type="entry name" value="TRNASYNTHMET"/>
</dbReference>
<dbReference type="InterPro" id="IPR002547">
    <property type="entry name" value="tRNA-bd_dom"/>
</dbReference>
<dbReference type="SUPFAM" id="SSF57770">
    <property type="entry name" value="Methionyl-tRNA synthetase (MetRS), Zn-domain"/>
    <property type="match status" value="1"/>
</dbReference>